<reference evidence="2 3" key="1">
    <citation type="submission" date="2023-05" db="EMBL/GenBank/DDBJ databases">
        <title>Genome sequence of Pinibacter sp. MAH-24.</title>
        <authorList>
            <person name="Huq M.A."/>
        </authorList>
    </citation>
    <scope>NUCLEOTIDE SEQUENCE [LARGE SCALE GENOMIC DNA]</scope>
    <source>
        <strain evidence="2 3">MAH-24</strain>
    </source>
</reference>
<evidence type="ECO:0008006" key="4">
    <source>
        <dbReference type="Google" id="ProtNLM"/>
    </source>
</evidence>
<keyword evidence="3" id="KW-1185">Reference proteome</keyword>
<organism evidence="2 3">
    <name type="scientific">Pinibacter soli</name>
    <dbReference type="NCBI Taxonomy" id="3044211"/>
    <lineage>
        <taxon>Bacteria</taxon>
        <taxon>Pseudomonadati</taxon>
        <taxon>Bacteroidota</taxon>
        <taxon>Chitinophagia</taxon>
        <taxon>Chitinophagales</taxon>
        <taxon>Chitinophagaceae</taxon>
        <taxon>Pinibacter</taxon>
    </lineage>
</organism>
<comment type="caution">
    <text evidence="2">The sequence shown here is derived from an EMBL/GenBank/DDBJ whole genome shotgun (WGS) entry which is preliminary data.</text>
</comment>
<protein>
    <recommendedName>
        <fullName evidence="4">Lipoprotein</fullName>
    </recommendedName>
</protein>
<dbReference type="EMBL" id="JASBRG010000005">
    <property type="protein sequence ID" value="MDI3320009.1"/>
    <property type="molecule type" value="Genomic_DNA"/>
</dbReference>
<evidence type="ECO:0000313" key="2">
    <source>
        <dbReference type="EMBL" id="MDI3320009.1"/>
    </source>
</evidence>
<sequence length="172" mass="19825">MKLRTYKALLIGLVIMYCAFLLFGCTTQKKCLERFPPQIITKDSIVLKDSPIYLRIYVPVPGDSVTMHDTFPCPDMIYHKEFKSASGRTIGIVNVKQGQLIVSCKTDSLNRIIDSLVHLQTKEVYKTETKIVEKPVVKYRMPGWCWWLIIALLVCLCWIFRKPIISVLTKLI</sequence>
<proteinExistence type="predicted"/>
<dbReference type="RefSeq" id="WP_282334109.1">
    <property type="nucleotide sequence ID" value="NZ_JASBRG010000005.1"/>
</dbReference>
<keyword evidence="1" id="KW-0472">Membrane</keyword>
<keyword evidence="1" id="KW-0812">Transmembrane</keyword>
<evidence type="ECO:0000256" key="1">
    <source>
        <dbReference type="SAM" id="Phobius"/>
    </source>
</evidence>
<evidence type="ECO:0000313" key="3">
    <source>
        <dbReference type="Proteomes" id="UP001226434"/>
    </source>
</evidence>
<keyword evidence="1" id="KW-1133">Transmembrane helix</keyword>
<gene>
    <name evidence="2" type="ORF">QJ048_09515</name>
</gene>
<feature type="transmembrane region" description="Helical" evidence="1">
    <location>
        <begin position="6"/>
        <end position="25"/>
    </location>
</feature>
<feature type="transmembrane region" description="Helical" evidence="1">
    <location>
        <begin position="144"/>
        <end position="161"/>
    </location>
</feature>
<accession>A0ABT6RDR2</accession>
<dbReference type="Proteomes" id="UP001226434">
    <property type="component" value="Unassembled WGS sequence"/>
</dbReference>
<name>A0ABT6RDR2_9BACT</name>
<dbReference type="PROSITE" id="PS51257">
    <property type="entry name" value="PROKAR_LIPOPROTEIN"/>
    <property type="match status" value="1"/>
</dbReference>